<comment type="subcellular location">
    <subcellularLocation>
        <location evidence="1">Cell membrane</location>
        <topology evidence="1">Multi-pass membrane protein</topology>
    </subcellularLocation>
</comment>
<feature type="transmembrane region" description="Helical" evidence="8">
    <location>
        <begin position="234"/>
        <end position="256"/>
    </location>
</feature>
<feature type="transmembrane region" description="Helical" evidence="8">
    <location>
        <begin position="306"/>
        <end position="323"/>
    </location>
</feature>
<feature type="transmembrane region" description="Helical" evidence="8">
    <location>
        <begin position="146"/>
        <end position="167"/>
    </location>
</feature>
<keyword evidence="3" id="KW-0813">Transport</keyword>
<keyword evidence="7 8" id="KW-0472">Membrane</keyword>
<evidence type="ECO:0000256" key="3">
    <source>
        <dbReference type="ARBA" id="ARBA00022448"/>
    </source>
</evidence>
<evidence type="ECO:0000313" key="9">
    <source>
        <dbReference type="EMBL" id="GAA3634553.1"/>
    </source>
</evidence>
<dbReference type="PANTHER" id="PTHR30472">
    <property type="entry name" value="FERRIC ENTEROBACTIN TRANSPORT SYSTEM PERMEASE PROTEIN"/>
    <property type="match status" value="1"/>
</dbReference>
<name>A0ABP7AL06_9ACTN</name>
<evidence type="ECO:0000256" key="6">
    <source>
        <dbReference type="ARBA" id="ARBA00022989"/>
    </source>
</evidence>
<evidence type="ECO:0000256" key="8">
    <source>
        <dbReference type="SAM" id="Phobius"/>
    </source>
</evidence>
<dbReference type="EMBL" id="BAAAZO010000012">
    <property type="protein sequence ID" value="GAA3634553.1"/>
    <property type="molecule type" value="Genomic_DNA"/>
</dbReference>
<evidence type="ECO:0000313" key="10">
    <source>
        <dbReference type="Proteomes" id="UP001501074"/>
    </source>
</evidence>
<organism evidence="9 10">
    <name type="scientific">Kineosporia mesophila</name>
    <dbReference type="NCBI Taxonomy" id="566012"/>
    <lineage>
        <taxon>Bacteria</taxon>
        <taxon>Bacillati</taxon>
        <taxon>Actinomycetota</taxon>
        <taxon>Actinomycetes</taxon>
        <taxon>Kineosporiales</taxon>
        <taxon>Kineosporiaceae</taxon>
        <taxon>Kineosporia</taxon>
    </lineage>
</organism>
<dbReference type="SUPFAM" id="SSF81345">
    <property type="entry name" value="ABC transporter involved in vitamin B12 uptake, BtuC"/>
    <property type="match status" value="1"/>
</dbReference>
<keyword evidence="4" id="KW-1003">Cell membrane</keyword>
<proteinExistence type="inferred from homology"/>
<feature type="transmembrane region" description="Helical" evidence="8">
    <location>
        <begin position="80"/>
        <end position="101"/>
    </location>
</feature>
<feature type="transmembrane region" description="Helical" evidence="8">
    <location>
        <begin position="190"/>
        <end position="213"/>
    </location>
</feature>
<dbReference type="Gene3D" id="1.10.3470.10">
    <property type="entry name" value="ABC transporter involved in vitamin B12 uptake, BtuC"/>
    <property type="match status" value="1"/>
</dbReference>
<evidence type="ECO:0000256" key="2">
    <source>
        <dbReference type="ARBA" id="ARBA00007935"/>
    </source>
</evidence>
<gene>
    <name evidence="9" type="ORF">GCM10022223_61110</name>
</gene>
<keyword evidence="10" id="KW-1185">Reference proteome</keyword>
<keyword evidence="6 8" id="KW-1133">Transmembrane helix</keyword>
<evidence type="ECO:0000256" key="4">
    <source>
        <dbReference type="ARBA" id="ARBA00022475"/>
    </source>
</evidence>
<evidence type="ECO:0000256" key="1">
    <source>
        <dbReference type="ARBA" id="ARBA00004651"/>
    </source>
</evidence>
<accession>A0ABP7AL06</accession>
<sequence length="330" mass="33855">MLGLGLIVILVMTSVAVGSRPIPMADVWDGLLHRDRSTESVIIWQLRMPRTVLALTVGACLGVAGAVMQALTRNPLAEPGILGVNAGAAFAVVVAIAGFGATSFTGYVWFACAGAALASTLVWAVNQRACGQLGHPTTAGNSQTRLLLAGVALSACLSACTGIITMFDEDAFDSYRFWVVGSLANRDQSILLAFLPFAGIGLLVALALGPSLNALALGDDQASSLGLKVAHIRVLCFAVLTLLCGAATAAAGPIAFVGLVVPHAVRLITGPDQRRVLALSLIAGPALVLAADIVGRVIARPGEVEAGIVTAFVGAPVLVHLVLRQSRRNS</sequence>
<dbReference type="CDD" id="cd06550">
    <property type="entry name" value="TM_ABC_iron-siderophores_like"/>
    <property type="match status" value="1"/>
</dbReference>
<evidence type="ECO:0000256" key="5">
    <source>
        <dbReference type="ARBA" id="ARBA00022692"/>
    </source>
</evidence>
<dbReference type="Proteomes" id="UP001501074">
    <property type="component" value="Unassembled WGS sequence"/>
</dbReference>
<keyword evidence="5 8" id="KW-0812">Transmembrane</keyword>
<evidence type="ECO:0000256" key="7">
    <source>
        <dbReference type="ARBA" id="ARBA00023136"/>
    </source>
</evidence>
<dbReference type="InterPro" id="IPR037294">
    <property type="entry name" value="ABC_BtuC-like"/>
</dbReference>
<comment type="similarity">
    <text evidence="2">Belongs to the binding-protein-dependent transport system permease family. FecCD subfamily.</text>
</comment>
<feature type="transmembrane region" description="Helical" evidence="8">
    <location>
        <begin position="276"/>
        <end position="294"/>
    </location>
</feature>
<comment type="caution">
    <text evidence="9">The sequence shown here is derived from an EMBL/GenBank/DDBJ whole genome shotgun (WGS) entry which is preliminary data.</text>
</comment>
<feature type="transmembrane region" description="Helical" evidence="8">
    <location>
        <begin position="107"/>
        <end position="125"/>
    </location>
</feature>
<dbReference type="PANTHER" id="PTHR30472:SF1">
    <property type="entry name" value="FE(3+) DICITRATE TRANSPORT SYSTEM PERMEASE PROTEIN FECC-RELATED"/>
    <property type="match status" value="1"/>
</dbReference>
<dbReference type="InterPro" id="IPR000522">
    <property type="entry name" value="ABC_transptr_permease_BtuC"/>
</dbReference>
<feature type="transmembrane region" description="Helical" evidence="8">
    <location>
        <begin position="42"/>
        <end position="68"/>
    </location>
</feature>
<dbReference type="Pfam" id="PF01032">
    <property type="entry name" value="FecCD"/>
    <property type="match status" value="1"/>
</dbReference>
<protein>
    <submittedName>
        <fullName evidence="9">Iron chelate uptake ABC transporter family permease subunit</fullName>
    </submittedName>
</protein>
<reference evidence="10" key="1">
    <citation type="journal article" date="2019" name="Int. J. Syst. Evol. Microbiol.">
        <title>The Global Catalogue of Microorganisms (GCM) 10K type strain sequencing project: providing services to taxonomists for standard genome sequencing and annotation.</title>
        <authorList>
            <consortium name="The Broad Institute Genomics Platform"/>
            <consortium name="The Broad Institute Genome Sequencing Center for Infectious Disease"/>
            <person name="Wu L."/>
            <person name="Ma J."/>
        </authorList>
    </citation>
    <scope>NUCLEOTIDE SEQUENCE [LARGE SCALE GENOMIC DNA]</scope>
    <source>
        <strain evidence="10">JCM 16902</strain>
    </source>
</reference>